<evidence type="ECO:0000313" key="3">
    <source>
        <dbReference type="EMBL" id="SPO21643.1"/>
    </source>
</evidence>
<protein>
    <submittedName>
        <fullName evidence="3">Uncharacterized protein</fullName>
    </submittedName>
</protein>
<feature type="signal peptide" evidence="2">
    <location>
        <begin position="1"/>
        <end position="29"/>
    </location>
</feature>
<gene>
    <name evidence="3" type="ORF">UTRI_01128_B</name>
</gene>
<feature type="region of interest" description="Disordered" evidence="1">
    <location>
        <begin position="247"/>
        <end position="283"/>
    </location>
</feature>
<dbReference type="OrthoDB" id="2556339at2759"/>
<proteinExistence type="predicted"/>
<accession>A0A5C3DT66</accession>
<sequence length="640" mass="71622">MRLQEHQTLEWISFAWLILAFALFCPSFGFPAPPTGVSERLGKGLADIAEAIHEDGARDRVESISRSTVQSRNEAGASSSHSQPQAQAFMDTGASASGSTSGVTHVFVPHYSAYIPIQYSPVPVTFLHPATQRALHPSTNMLVHYEGQPHLLFAHQPTSVPIAARPVQAVPAAYSQEARLATPSQPQGSDPPFNLRAPQHSARGQSFAATTSGTHTQRDNSQTGGSANAAGVVQGKPTLAEILPRHSQKKMKLSQRLWTSRMERERSRKGITEQSQMSGTDPLVRQTAVDNVESLSDSKFRLFEEEDPQVNTFISSLRRTKQPEQDSGVAETSRPVRPYSQNAQKPSLLASRTFFHRKQAVQLLLKTSEGQRSLFVTYVVRPSWMPPSPTQGYIGVWEIAPSLDPEALGLYLRGFFPFLPLDFEALENLPQATGMKYWFWKDRTKDAASLPTFNLYIAKVDPVMVTEPQELHHLQDIPEIQALEQSGQMQAVHLLSRTHMGRHNYAYMESPETVDLINQWKIAAGLVPTSFRPIPLTQEQIENISANMAPTYRNWRDVKVLANQNGELYMLSWIKKIPWLKQHRGAAVVVWKIGPVIDERRLLIAKGFYGLKKGEWERLTPENVPGLRYSRFQRGMAELP</sequence>
<organism evidence="3 4">
    <name type="scientific">Ustilago trichophora</name>
    <dbReference type="NCBI Taxonomy" id="86804"/>
    <lineage>
        <taxon>Eukaryota</taxon>
        <taxon>Fungi</taxon>
        <taxon>Dikarya</taxon>
        <taxon>Basidiomycota</taxon>
        <taxon>Ustilaginomycotina</taxon>
        <taxon>Ustilaginomycetes</taxon>
        <taxon>Ustilaginales</taxon>
        <taxon>Ustilaginaceae</taxon>
        <taxon>Ustilago</taxon>
    </lineage>
</organism>
<evidence type="ECO:0000256" key="2">
    <source>
        <dbReference type="SAM" id="SignalP"/>
    </source>
</evidence>
<feature type="compositionally biased region" description="Polar residues" evidence="1">
    <location>
        <begin position="64"/>
        <end position="73"/>
    </location>
</feature>
<keyword evidence="4" id="KW-1185">Reference proteome</keyword>
<evidence type="ECO:0000256" key="1">
    <source>
        <dbReference type="SAM" id="MobiDB-lite"/>
    </source>
</evidence>
<feature type="compositionally biased region" description="Polar residues" evidence="1">
    <location>
        <begin position="202"/>
        <end position="226"/>
    </location>
</feature>
<feature type="region of interest" description="Disordered" evidence="1">
    <location>
        <begin position="175"/>
        <end position="232"/>
    </location>
</feature>
<feature type="region of interest" description="Disordered" evidence="1">
    <location>
        <begin position="316"/>
        <end position="342"/>
    </location>
</feature>
<evidence type="ECO:0000313" key="4">
    <source>
        <dbReference type="Proteomes" id="UP000324022"/>
    </source>
</evidence>
<dbReference type="EMBL" id="OOIN01000003">
    <property type="protein sequence ID" value="SPO21643.1"/>
    <property type="molecule type" value="Genomic_DNA"/>
</dbReference>
<reference evidence="3 4" key="1">
    <citation type="submission" date="2018-03" db="EMBL/GenBank/DDBJ databases">
        <authorList>
            <person name="Guldener U."/>
        </authorList>
    </citation>
    <scope>NUCLEOTIDE SEQUENCE [LARGE SCALE GENOMIC DNA]</scope>
    <source>
        <strain evidence="3 4">NBRC100155</strain>
    </source>
</reference>
<dbReference type="AlphaFoldDB" id="A0A5C3DT66"/>
<feature type="compositionally biased region" description="Low complexity" evidence="1">
    <location>
        <begin position="75"/>
        <end position="95"/>
    </location>
</feature>
<dbReference type="Proteomes" id="UP000324022">
    <property type="component" value="Unassembled WGS sequence"/>
</dbReference>
<feature type="chain" id="PRO_5023065761" evidence="2">
    <location>
        <begin position="30"/>
        <end position="640"/>
    </location>
</feature>
<feature type="region of interest" description="Disordered" evidence="1">
    <location>
        <begin position="56"/>
        <end position="95"/>
    </location>
</feature>
<keyword evidence="2" id="KW-0732">Signal</keyword>
<name>A0A5C3DT66_9BASI</name>
<feature type="compositionally biased region" description="Basic and acidic residues" evidence="1">
    <location>
        <begin position="261"/>
        <end position="271"/>
    </location>
</feature>